<evidence type="ECO:0000313" key="1">
    <source>
        <dbReference type="EMBL" id="APU69528.1"/>
    </source>
</evidence>
<reference evidence="1 2" key="1">
    <citation type="submission" date="2016-07" db="EMBL/GenBank/DDBJ databases">
        <title>Multi-omics approach to identify versatile polysaccharide utilization systems of a marine flavobacterium Gramella flava.</title>
        <authorList>
            <person name="Tang K."/>
        </authorList>
    </citation>
    <scope>NUCLEOTIDE SEQUENCE [LARGE SCALE GENOMIC DNA]</scope>
    <source>
        <strain evidence="1 2">JLT2011</strain>
    </source>
</reference>
<keyword evidence="2" id="KW-1185">Reference proteome</keyword>
<protein>
    <submittedName>
        <fullName evidence="1">Uncharacterized protein</fullName>
    </submittedName>
</protein>
<accession>A0A1L7I7D9</accession>
<sequence>MENKKIQLLQLSSIGLLLIALSQIIWHFFEIPDFYNGIFMGIGIGLMLFALMKRRKIKTS</sequence>
<organism evidence="1 2">
    <name type="scientific">Christiangramia flava JLT2011</name>
    <dbReference type="NCBI Taxonomy" id="1229726"/>
    <lineage>
        <taxon>Bacteria</taxon>
        <taxon>Pseudomonadati</taxon>
        <taxon>Bacteroidota</taxon>
        <taxon>Flavobacteriia</taxon>
        <taxon>Flavobacteriales</taxon>
        <taxon>Flavobacteriaceae</taxon>
        <taxon>Christiangramia</taxon>
    </lineage>
</organism>
<evidence type="ECO:0000313" key="2">
    <source>
        <dbReference type="Proteomes" id="UP000186230"/>
    </source>
</evidence>
<dbReference type="Proteomes" id="UP000186230">
    <property type="component" value="Chromosome"/>
</dbReference>
<dbReference type="KEGG" id="gfl:GRFL_2804"/>
<name>A0A1L7I7D9_9FLAO</name>
<proteinExistence type="predicted"/>
<dbReference type="EMBL" id="CP016359">
    <property type="protein sequence ID" value="APU69528.1"/>
    <property type="molecule type" value="Genomic_DNA"/>
</dbReference>
<dbReference type="AlphaFoldDB" id="A0A1L7I7D9"/>
<gene>
    <name evidence="1" type="ORF">GRFL_2804</name>
</gene>